<reference evidence="1" key="1">
    <citation type="submission" date="2023-05" db="EMBL/GenBank/DDBJ databases">
        <title>Nepenthes gracilis genome sequencing.</title>
        <authorList>
            <person name="Fukushima K."/>
        </authorList>
    </citation>
    <scope>NUCLEOTIDE SEQUENCE</scope>
    <source>
        <strain evidence="1">SING2019-196</strain>
    </source>
</reference>
<keyword evidence="2" id="KW-1185">Reference proteome</keyword>
<proteinExistence type="predicted"/>
<name>A0AAD3SN48_NEPGR</name>
<dbReference type="AlphaFoldDB" id="A0AAD3SN48"/>
<accession>A0AAD3SN48</accession>
<dbReference type="EMBL" id="BSYO01000012">
    <property type="protein sequence ID" value="GMH13316.1"/>
    <property type="molecule type" value="Genomic_DNA"/>
</dbReference>
<protein>
    <submittedName>
        <fullName evidence="1">Uncharacterized protein</fullName>
    </submittedName>
</protein>
<organism evidence="1 2">
    <name type="scientific">Nepenthes gracilis</name>
    <name type="common">Slender pitcher plant</name>
    <dbReference type="NCBI Taxonomy" id="150966"/>
    <lineage>
        <taxon>Eukaryota</taxon>
        <taxon>Viridiplantae</taxon>
        <taxon>Streptophyta</taxon>
        <taxon>Embryophyta</taxon>
        <taxon>Tracheophyta</taxon>
        <taxon>Spermatophyta</taxon>
        <taxon>Magnoliopsida</taxon>
        <taxon>eudicotyledons</taxon>
        <taxon>Gunneridae</taxon>
        <taxon>Pentapetalae</taxon>
        <taxon>Caryophyllales</taxon>
        <taxon>Nepenthaceae</taxon>
        <taxon>Nepenthes</taxon>
    </lineage>
</organism>
<gene>
    <name evidence="1" type="ORF">Nepgr_015157</name>
</gene>
<dbReference type="Proteomes" id="UP001279734">
    <property type="component" value="Unassembled WGS sequence"/>
</dbReference>
<evidence type="ECO:0000313" key="2">
    <source>
        <dbReference type="Proteomes" id="UP001279734"/>
    </source>
</evidence>
<comment type="caution">
    <text evidence="1">The sequence shown here is derived from an EMBL/GenBank/DDBJ whole genome shotgun (WGS) entry which is preliminary data.</text>
</comment>
<evidence type="ECO:0000313" key="1">
    <source>
        <dbReference type="EMBL" id="GMH13316.1"/>
    </source>
</evidence>
<sequence>MPVADEEGNNYTSLQRLDPSRALNDFSNFGVRDLIYAQSNTSRICRSKDRSSALNPALNNVLTFHYEMPNETPDMIVELQYFMVTSWNRLRDFNDPNTLVPSLIQTNPISLDGL</sequence>